<reference evidence="6 7" key="1">
    <citation type="submission" date="2019-07" db="EMBL/GenBank/DDBJ databases">
        <title>Salinicoccus cyprini sp. nov., isolated from gastro-intestinal tract of mirror carp, Cyprinus carpio var. specularis, collected from Gobind Sagar Reservoir, Himachal Pradesh, India.</title>
        <authorList>
            <person name="Talwar C."/>
            <person name="Singh A.K."/>
            <person name="Lal R."/>
            <person name="Negi R.K."/>
        </authorList>
    </citation>
    <scope>NUCLEOTIDE SEQUENCE [LARGE SCALE GENOMIC DNA]</scope>
    <source>
        <strain evidence="6 7">CT19</strain>
    </source>
</reference>
<evidence type="ECO:0000256" key="3">
    <source>
        <dbReference type="ARBA" id="ARBA00022630"/>
    </source>
</evidence>
<sequence length="299" mass="33465">MDMYDVIVIGGGPTGLSAALNFGRGLKRALVIDEDKPRNRVTEESNGYLTQDGISPLEFRKLAQKDALKYEGVSLERDRVVDVEKQDGHFIVSTSTDAFESRQVLLAAGLREKQPDIENFEQFYGTSIFYCPWCDGYELRDRPLAVMVDQDTIGHLVMLISNWSRDLLFCTNGVDVLTDAHRTMFENKGFKYNEAAISELSGTGGQVETITFEDGTEAQIKGMIARMHWNTNFDFLESLDLKREENGKFTVDSFSETSVEGLYVAGETKNNFAGQLIDAASDGGMVAKYMMMKQIQADF</sequence>
<organism evidence="6 7">
    <name type="scientific">Salinicoccus cyprini</name>
    <dbReference type="NCBI Taxonomy" id="2493691"/>
    <lineage>
        <taxon>Bacteria</taxon>
        <taxon>Bacillati</taxon>
        <taxon>Bacillota</taxon>
        <taxon>Bacilli</taxon>
        <taxon>Bacillales</taxon>
        <taxon>Staphylococcaceae</taxon>
        <taxon>Salinicoccus</taxon>
    </lineage>
</organism>
<accession>A0A558AU42</accession>
<dbReference type="PRINTS" id="PR00368">
    <property type="entry name" value="FADPNR"/>
</dbReference>
<dbReference type="OrthoDB" id="9806179at2"/>
<name>A0A558AU42_9STAP</name>
<comment type="cofactor">
    <cofactor evidence="1">
        <name>FAD</name>
        <dbReference type="ChEBI" id="CHEBI:57692"/>
    </cofactor>
</comment>
<gene>
    <name evidence="6" type="ORF">FO441_08695</name>
</gene>
<evidence type="ECO:0000256" key="2">
    <source>
        <dbReference type="ARBA" id="ARBA00011738"/>
    </source>
</evidence>
<evidence type="ECO:0000313" key="7">
    <source>
        <dbReference type="Proteomes" id="UP000315103"/>
    </source>
</evidence>
<dbReference type="GO" id="GO:0016491">
    <property type="term" value="F:oxidoreductase activity"/>
    <property type="evidence" value="ECO:0007669"/>
    <property type="project" value="UniProtKB-KW"/>
</dbReference>
<protein>
    <submittedName>
        <fullName evidence="6">NAD(P)/FAD-dependent oxidoreductase</fullName>
    </submittedName>
</protein>
<evidence type="ECO:0000256" key="4">
    <source>
        <dbReference type="ARBA" id="ARBA00023002"/>
    </source>
</evidence>
<evidence type="ECO:0000313" key="6">
    <source>
        <dbReference type="EMBL" id="TVT27775.1"/>
    </source>
</evidence>
<dbReference type="InterPro" id="IPR050097">
    <property type="entry name" value="Ferredoxin-NADP_redctase_2"/>
</dbReference>
<evidence type="ECO:0000259" key="5">
    <source>
        <dbReference type="Pfam" id="PF07992"/>
    </source>
</evidence>
<keyword evidence="4" id="KW-0560">Oxidoreductase</keyword>
<keyword evidence="7" id="KW-1185">Reference proteome</keyword>
<comment type="caution">
    <text evidence="6">The sequence shown here is derived from an EMBL/GenBank/DDBJ whole genome shotgun (WGS) entry which is preliminary data.</text>
</comment>
<keyword evidence="3" id="KW-0285">Flavoprotein</keyword>
<dbReference type="Gene3D" id="3.50.50.60">
    <property type="entry name" value="FAD/NAD(P)-binding domain"/>
    <property type="match status" value="2"/>
</dbReference>
<proteinExistence type="predicted"/>
<feature type="domain" description="FAD/NAD(P)-binding" evidence="5">
    <location>
        <begin position="4"/>
        <end position="269"/>
    </location>
</feature>
<evidence type="ECO:0000256" key="1">
    <source>
        <dbReference type="ARBA" id="ARBA00001974"/>
    </source>
</evidence>
<comment type="subunit">
    <text evidence="2">Homodimer.</text>
</comment>
<dbReference type="AlphaFoldDB" id="A0A558AU42"/>
<dbReference type="Pfam" id="PF07992">
    <property type="entry name" value="Pyr_redox_2"/>
    <property type="match status" value="1"/>
</dbReference>
<dbReference type="Proteomes" id="UP000315103">
    <property type="component" value="Unassembled WGS sequence"/>
</dbReference>
<dbReference type="PRINTS" id="PR00469">
    <property type="entry name" value="PNDRDTASEII"/>
</dbReference>
<dbReference type="InterPro" id="IPR036188">
    <property type="entry name" value="FAD/NAD-bd_sf"/>
</dbReference>
<dbReference type="SUPFAM" id="SSF51905">
    <property type="entry name" value="FAD/NAD(P)-binding domain"/>
    <property type="match status" value="1"/>
</dbReference>
<dbReference type="InterPro" id="IPR023753">
    <property type="entry name" value="FAD/NAD-binding_dom"/>
</dbReference>
<dbReference type="EMBL" id="VMSJ01000003">
    <property type="protein sequence ID" value="TVT27775.1"/>
    <property type="molecule type" value="Genomic_DNA"/>
</dbReference>
<dbReference type="PANTHER" id="PTHR48105">
    <property type="entry name" value="THIOREDOXIN REDUCTASE 1-RELATED-RELATED"/>
    <property type="match status" value="1"/>
</dbReference>